<accession>A0ABW5DUW6</accession>
<dbReference type="Proteomes" id="UP001597295">
    <property type="component" value="Unassembled WGS sequence"/>
</dbReference>
<dbReference type="EMBL" id="JBHUIP010000013">
    <property type="protein sequence ID" value="MFD2264249.1"/>
    <property type="molecule type" value="Genomic_DNA"/>
</dbReference>
<evidence type="ECO:0008006" key="4">
    <source>
        <dbReference type="Google" id="ProtNLM"/>
    </source>
</evidence>
<evidence type="ECO:0000313" key="3">
    <source>
        <dbReference type="Proteomes" id="UP001597295"/>
    </source>
</evidence>
<comment type="caution">
    <text evidence="2">The sequence shown here is derived from an EMBL/GenBank/DDBJ whole genome shotgun (WGS) entry which is preliminary data.</text>
</comment>
<name>A0ABW5DUW6_9PROT</name>
<feature type="chain" id="PRO_5046440722" description="Type VI secretion protein" evidence="1">
    <location>
        <begin position="26"/>
        <end position="156"/>
    </location>
</feature>
<protein>
    <recommendedName>
        <fullName evidence="4">Type VI secretion protein</fullName>
    </recommendedName>
</protein>
<organism evidence="2 3">
    <name type="scientific">Lacibacterium aquatile</name>
    <dbReference type="NCBI Taxonomy" id="1168082"/>
    <lineage>
        <taxon>Bacteria</taxon>
        <taxon>Pseudomonadati</taxon>
        <taxon>Pseudomonadota</taxon>
        <taxon>Alphaproteobacteria</taxon>
        <taxon>Rhodospirillales</taxon>
        <taxon>Rhodospirillaceae</taxon>
    </lineage>
</organism>
<feature type="signal peptide" evidence="1">
    <location>
        <begin position="1"/>
        <end position="25"/>
    </location>
</feature>
<keyword evidence="1" id="KW-0732">Signal</keyword>
<proteinExistence type="predicted"/>
<evidence type="ECO:0000256" key="1">
    <source>
        <dbReference type="SAM" id="SignalP"/>
    </source>
</evidence>
<dbReference type="RefSeq" id="WP_379877320.1">
    <property type="nucleotide sequence ID" value="NZ_JBHUIP010000013.1"/>
</dbReference>
<gene>
    <name evidence="2" type="ORF">ACFSM5_15205</name>
</gene>
<keyword evidence="3" id="KW-1185">Reference proteome</keyword>
<sequence>MRAGLRKALPLLLALALPACGAVSASWEYFFGEEVRIDTVSMRVVEKANNNSPIPVDFVFIGKREPLADEFAKITAADWFARRQQFLRDFPEDIDVRSFEVVPGQILPTEKLAKPKVTAAGFIFANYTTPGAHRYRITTERDVKVTLDVKEFSVQP</sequence>
<evidence type="ECO:0000313" key="2">
    <source>
        <dbReference type="EMBL" id="MFD2264249.1"/>
    </source>
</evidence>
<reference evidence="3" key="1">
    <citation type="journal article" date="2019" name="Int. J. Syst. Evol. Microbiol.">
        <title>The Global Catalogue of Microorganisms (GCM) 10K type strain sequencing project: providing services to taxonomists for standard genome sequencing and annotation.</title>
        <authorList>
            <consortium name="The Broad Institute Genomics Platform"/>
            <consortium name="The Broad Institute Genome Sequencing Center for Infectious Disease"/>
            <person name="Wu L."/>
            <person name="Ma J."/>
        </authorList>
    </citation>
    <scope>NUCLEOTIDE SEQUENCE [LARGE SCALE GENOMIC DNA]</scope>
    <source>
        <strain evidence="3">CGMCC 1.19062</strain>
    </source>
</reference>